<dbReference type="GeneID" id="67012195"/>
<dbReference type="OrthoDB" id="3664114at2759"/>
<comment type="caution">
    <text evidence="2">The sequence shown here is derived from an EMBL/GenBank/DDBJ whole genome shotgun (WGS) entry which is preliminary data.</text>
</comment>
<keyword evidence="1" id="KW-0732">Signal</keyword>
<dbReference type="AlphaFoldDB" id="A0A8J2ICB4"/>
<accession>A0A8J2ICB4</accession>
<proteinExistence type="predicted"/>
<reference evidence="2" key="1">
    <citation type="submission" date="2021-05" db="EMBL/GenBank/DDBJ databases">
        <authorList>
            <person name="Stam R."/>
        </authorList>
    </citation>
    <scope>NUCLEOTIDE SEQUENCE</scope>
    <source>
        <strain evidence="2">CS162</strain>
    </source>
</reference>
<sequence>MQLTNLLPLITTLAAMTVHALPKPSTIAERQSPGIGIIRFYAGSGCEEPWLEDTVFFQGDKCRSNEYTGPYGSFRVQQNGFTRTARFFVNPVCNGFGSGNYNDVLPGETKCFAGMVTSYSFL</sequence>
<dbReference type="RefSeq" id="XP_043175454.1">
    <property type="nucleotide sequence ID" value="XM_043319519.1"/>
</dbReference>
<evidence type="ECO:0000313" key="2">
    <source>
        <dbReference type="EMBL" id="CAG5188112.1"/>
    </source>
</evidence>
<name>A0A8J2ICB4_9PLEO</name>
<dbReference type="Proteomes" id="UP000676310">
    <property type="component" value="Unassembled WGS sequence"/>
</dbReference>
<protein>
    <submittedName>
        <fullName evidence="2">Uncharacterized protein</fullName>
    </submittedName>
</protein>
<gene>
    <name evidence="2" type="ORF">ALTATR162_LOCUS11875</name>
</gene>
<dbReference type="EMBL" id="CAJRGZ010000032">
    <property type="protein sequence ID" value="CAG5188112.1"/>
    <property type="molecule type" value="Genomic_DNA"/>
</dbReference>
<feature type="chain" id="PRO_5035176573" evidence="1">
    <location>
        <begin position="21"/>
        <end position="122"/>
    </location>
</feature>
<evidence type="ECO:0000313" key="3">
    <source>
        <dbReference type="Proteomes" id="UP000676310"/>
    </source>
</evidence>
<feature type="signal peptide" evidence="1">
    <location>
        <begin position="1"/>
        <end position="20"/>
    </location>
</feature>
<keyword evidence="3" id="KW-1185">Reference proteome</keyword>
<evidence type="ECO:0000256" key="1">
    <source>
        <dbReference type="SAM" id="SignalP"/>
    </source>
</evidence>
<organism evidence="2 3">
    <name type="scientific">Alternaria atra</name>
    <dbReference type="NCBI Taxonomy" id="119953"/>
    <lineage>
        <taxon>Eukaryota</taxon>
        <taxon>Fungi</taxon>
        <taxon>Dikarya</taxon>
        <taxon>Ascomycota</taxon>
        <taxon>Pezizomycotina</taxon>
        <taxon>Dothideomycetes</taxon>
        <taxon>Pleosporomycetidae</taxon>
        <taxon>Pleosporales</taxon>
        <taxon>Pleosporineae</taxon>
        <taxon>Pleosporaceae</taxon>
        <taxon>Alternaria</taxon>
        <taxon>Alternaria sect. Ulocladioides</taxon>
    </lineage>
</organism>